<dbReference type="Pfam" id="PF13476">
    <property type="entry name" value="AAA_23"/>
    <property type="match status" value="1"/>
</dbReference>
<organism evidence="3 4">
    <name type="scientific">Nibribacter ruber</name>
    <dbReference type="NCBI Taxonomy" id="2698458"/>
    <lineage>
        <taxon>Bacteria</taxon>
        <taxon>Pseudomonadati</taxon>
        <taxon>Bacteroidota</taxon>
        <taxon>Cytophagia</taxon>
        <taxon>Cytophagales</taxon>
        <taxon>Hymenobacteraceae</taxon>
        <taxon>Nibribacter</taxon>
    </lineage>
</organism>
<feature type="domain" description="Rad50/SbcC-type AAA" evidence="2">
    <location>
        <begin position="10"/>
        <end position="205"/>
    </location>
</feature>
<keyword evidence="1" id="KW-0175">Coiled coil</keyword>
<dbReference type="GO" id="GO:0016887">
    <property type="term" value="F:ATP hydrolysis activity"/>
    <property type="evidence" value="ECO:0007669"/>
    <property type="project" value="InterPro"/>
</dbReference>
<sequence length="1223" mass="138782">MKITSVRFYNLNSLQGEHFIAFHLPPLSESGLFAITGPTGAGKTTILDAITVALYGQVPRHGREVAEIMTRHTGECWSEVEFEAEGKSYRARWSLRRSRSKAEGKLQSPVMELIDATTQEVLESRLSETRQRIIDLCGLDFQQFLRSVMLSQGDFTRFLKASESERSELLEKLTDTRIYSQISVAAFDKAKAEKQKLQDIEQRLQLDQLLSEEDRTALQKEVQRLKEEAQLAQKRSQQHHQEQIWLEHLLKLQAREQTYTSQVQDAQARQEAWLPQQQKLQQHEQVQPFQSDLVRFTELNRQYQALEETVQQLQHQVPAQEQKVAGQQALAEAAKTAHTHAQQALTTAEPTLDQVLQQDTQIAAQEQQLEKDQHTTASLQTQVQSLASTLASQQLHEQKLLEEGKQLKAWLAAHALDKELAQSLPEGKSELKNLEEVHRHKAKYQKEQAGFALELEKEAKNGASAQTQLASTEQKLTEQQTVLLQLRQQAETVLSGQQPDALEQLCQDLPALCSQLEKQLDLSKTYVQAEESKKSLQTQVDQLIQQVKEQRAQLAGTLAQQEQAQDKLQNLQQIVDLQRKIQEYEEARTQLQPEQPCPLCGSQHHPFVTEHQPQTLSEAEQKVQLQLAQVKQLQTQERDQAAAVHKLELAQEHTQQQLTGLEQQAQRLQEQFSQLNSALSMAHDIAAGEAIEKTWTARKEELTKATAALQQLRGVRTQIEQAKQLELTLLQDKQRFEHVLENSAQKRGHLQSQLDKTMEELQDLSEQEQVVSQTLKGFFQTYGVPFTGSNGLDLLAQLEARKNAYAQKDAALPELRERYTQAQAELKASTASLAEKQEDLQKRLEQVQMAQNSLQEIKMKRFGLLPEGQNPQTEKQRLQQNVQHTAHAWQAAEAVLHQEQKQLALLIHELTSKQKDQERTQQLLASLETEILTQAQPLGFQSLAQLQAMLLPDQEARALRQEQESLRKTLNELAHGLQQVKEEYSTEKERHLTELTLEEIKPLLLALEEEKNQLQAQRGQQELKLQQDTHLREKHQLLTQQLDVQKGEADRWDKLARLIGSADGKKFSKYAQSLTLARLVELGNRHLHRLNDRYRILKSQDFELELQILDTYQGDAVRSVNSLSGGESFLVSLALALGLSDLASHKAQIHSLFIDEGFGTLDAETLDIAMDALESLQASGKMIGIISHVEALKERISTQIIVQKQAGGRSEIKVVSSAGVLMD</sequence>
<gene>
    <name evidence="3" type="ORF">GU926_06085</name>
</gene>
<dbReference type="KEGG" id="nib:GU926_06085"/>
<dbReference type="PANTHER" id="PTHR32114">
    <property type="entry name" value="ABC TRANSPORTER ABCH.3"/>
    <property type="match status" value="1"/>
</dbReference>
<dbReference type="InterPro" id="IPR027417">
    <property type="entry name" value="P-loop_NTPase"/>
</dbReference>
<feature type="coiled-coil region" evidence="1">
    <location>
        <begin position="296"/>
        <end position="323"/>
    </location>
</feature>
<feature type="coiled-coil region" evidence="1">
    <location>
        <begin position="963"/>
        <end position="1024"/>
    </location>
</feature>
<feature type="coiled-coil region" evidence="1">
    <location>
        <begin position="526"/>
        <end position="678"/>
    </location>
</feature>
<dbReference type="InterPro" id="IPR038729">
    <property type="entry name" value="Rad50/SbcC_AAA"/>
</dbReference>
<dbReference type="Gene3D" id="3.40.50.300">
    <property type="entry name" value="P-loop containing nucleotide triphosphate hydrolases"/>
    <property type="match status" value="2"/>
</dbReference>
<dbReference type="AlphaFoldDB" id="A0A6P1NT24"/>
<feature type="coiled-coil region" evidence="1">
    <location>
        <begin position="805"/>
        <end position="857"/>
    </location>
</feature>
<accession>A0A6P1NT24</accession>
<proteinExistence type="predicted"/>
<feature type="coiled-coil region" evidence="1">
    <location>
        <begin position="747"/>
        <end position="774"/>
    </location>
</feature>
<dbReference type="SUPFAM" id="SSF52540">
    <property type="entry name" value="P-loop containing nucleoside triphosphate hydrolases"/>
    <property type="match status" value="2"/>
</dbReference>
<feature type="coiled-coil region" evidence="1">
    <location>
        <begin position="187"/>
        <end position="269"/>
    </location>
</feature>
<dbReference type="RefSeq" id="WP_160690004.1">
    <property type="nucleotide sequence ID" value="NZ_CP047897.1"/>
</dbReference>
<evidence type="ECO:0000313" key="4">
    <source>
        <dbReference type="Proteomes" id="UP000464214"/>
    </source>
</evidence>
<dbReference type="EMBL" id="CP047897">
    <property type="protein sequence ID" value="QHL87026.1"/>
    <property type="molecule type" value="Genomic_DNA"/>
</dbReference>
<dbReference type="PANTHER" id="PTHR32114:SF2">
    <property type="entry name" value="ABC TRANSPORTER ABCH.3"/>
    <property type="match status" value="1"/>
</dbReference>
<evidence type="ECO:0000313" key="3">
    <source>
        <dbReference type="EMBL" id="QHL87026.1"/>
    </source>
</evidence>
<name>A0A6P1NT24_9BACT</name>
<protein>
    <submittedName>
        <fullName evidence="3">AAA family ATPase</fullName>
    </submittedName>
</protein>
<dbReference type="GO" id="GO:0006302">
    <property type="term" value="P:double-strand break repair"/>
    <property type="evidence" value="ECO:0007669"/>
    <property type="project" value="InterPro"/>
</dbReference>
<evidence type="ECO:0000256" key="1">
    <source>
        <dbReference type="SAM" id="Coils"/>
    </source>
</evidence>
<reference evidence="3 4" key="1">
    <citation type="submission" date="2020-01" db="EMBL/GenBank/DDBJ databases">
        <authorList>
            <person name="Kim M."/>
        </authorList>
    </citation>
    <scope>NUCLEOTIDE SEQUENCE [LARGE SCALE GENOMIC DNA]</scope>
    <source>
        <strain evidence="3 4">BT10</strain>
    </source>
</reference>
<dbReference type="Proteomes" id="UP000464214">
    <property type="component" value="Chromosome"/>
</dbReference>
<evidence type="ECO:0000259" key="2">
    <source>
        <dbReference type="Pfam" id="PF13476"/>
    </source>
</evidence>
<keyword evidence="4" id="KW-1185">Reference proteome</keyword>
<dbReference type="Pfam" id="PF13558">
    <property type="entry name" value="SbcC_Walker_B"/>
    <property type="match status" value="1"/>
</dbReference>